<dbReference type="AlphaFoldDB" id="A0A7I8WEX0"/>
<protein>
    <submittedName>
        <fullName evidence="8">DgyrCDS14783</fullName>
    </submittedName>
</protein>
<evidence type="ECO:0000313" key="9">
    <source>
        <dbReference type="Proteomes" id="UP000549394"/>
    </source>
</evidence>
<keyword evidence="5 6" id="KW-0472">Membrane</keyword>
<evidence type="ECO:0000256" key="4">
    <source>
        <dbReference type="ARBA" id="ARBA00022989"/>
    </source>
</evidence>
<evidence type="ECO:0000256" key="3">
    <source>
        <dbReference type="ARBA" id="ARBA00022692"/>
    </source>
</evidence>
<comment type="subcellular location">
    <subcellularLocation>
        <location evidence="1">Membrane</location>
        <topology evidence="1">Multi-pass membrane protein</topology>
    </subcellularLocation>
</comment>
<evidence type="ECO:0000256" key="1">
    <source>
        <dbReference type="ARBA" id="ARBA00004141"/>
    </source>
</evidence>
<gene>
    <name evidence="8" type="ORF">DGYR_LOCUS13959</name>
</gene>
<feature type="transmembrane region" description="Helical" evidence="6">
    <location>
        <begin position="43"/>
        <end position="65"/>
    </location>
</feature>
<feature type="transmembrane region" description="Helical" evidence="6">
    <location>
        <begin position="150"/>
        <end position="171"/>
    </location>
</feature>
<feature type="domain" description="ABC-2 type transporter transmembrane" evidence="7">
    <location>
        <begin position="24"/>
        <end position="202"/>
    </location>
</feature>
<dbReference type="Pfam" id="PF01061">
    <property type="entry name" value="ABC2_membrane"/>
    <property type="match status" value="1"/>
</dbReference>
<evidence type="ECO:0000313" key="8">
    <source>
        <dbReference type="EMBL" id="CAD5126726.1"/>
    </source>
</evidence>
<sequence length="240" mass="27382">MFKVLKQFESVELSHIWQVKPSTIGTIYFNSPDDSVAGVQNRVGVFFFLAMNQAFINLSALELFIRERVIFKHENVSGFYRCSTYYCLKIICDLLPIRALPLIVFSVIVYWMLDLSSDAGKFFFFLLTLYCTTITACAICFAFSATFETFAIANIATAMSFVIMMLFSGMLVKLDSIGNWLEWVKYLSLMRYCLAALIINEFKGLELQKNGTSEKALAERFTYKSKRLTMKRIGINGSIS</sequence>
<feature type="transmembrane region" description="Helical" evidence="6">
    <location>
        <begin position="122"/>
        <end position="143"/>
    </location>
</feature>
<keyword evidence="4 6" id="KW-1133">Transmembrane helix</keyword>
<feature type="transmembrane region" description="Helical" evidence="6">
    <location>
        <begin position="86"/>
        <end position="110"/>
    </location>
</feature>
<accession>A0A7I8WEX0</accession>
<name>A0A7I8WEX0_9ANNE</name>
<dbReference type="PANTHER" id="PTHR48041">
    <property type="entry name" value="ABC TRANSPORTER G FAMILY MEMBER 28"/>
    <property type="match status" value="1"/>
</dbReference>
<evidence type="ECO:0000259" key="7">
    <source>
        <dbReference type="Pfam" id="PF01061"/>
    </source>
</evidence>
<dbReference type="Proteomes" id="UP000549394">
    <property type="component" value="Unassembled WGS sequence"/>
</dbReference>
<keyword evidence="2" id="KW-0813">Transport</keyword>
<proteinExistence type="predicted"/>
<dbReference type="GO" id="GO:0140359">
    <property type="term" value="F:ABC-type transporter activity"/>
    <property type="evidence" value="ECO:0007669"/>
    <property type="project" value="InterPro"/>
</dbReference>
<dbReference type="InterPro" id="IPR013525">
    <property type="entry name" value="ABC2_TM"/>
</dbReference>
<organism evidence="8 9">
    <name type="scientific">Dimorphilus gyrociliatus</name>
    <dbReference type="NCBI Taxonomy" id="2664684"/>
    <lineage>
        <taxon>Eukaryota</taxon>
        <taxon>Metazoa</taxon>
        <taxon>Spiralia</taxon>
        <taxon>Lophotrochozoa</taxon>
        <taxon>Annelida</taxon>
        <taxon>Polychaeta</taxon>
        <taxon>Polychaeta incertae sedis</taxon>
        <taxon>Dinophilidae</taxon>
        <taxon>Dimorphilus</taxon>
    </lineage>
</organism>
<evidence type="ECO:0000256" key="6">
    <source>
        <dbReference type="SAM" id="Phobius"/>
    </source>
</evidence>
<evidence type="ECO:0000256" key="5">
    <source>
        <dbReference type="ARBA" id="ARBA00023136"/>
    </source>
</evidence>
<dbReference type="OrthoDB" id="66620at2759"/>
<comment type="caution">
    <text evidence="8">The sequence shown here is derived from an EMBL/GenBank/DDBJ whole genome shotgun (WGS) entry which is preliminary data.</text>
</comment>
<dbReference type="EMBL" id="CAJFCJ010000076">
    <property type="protein sequence ID" value="CAD5126726.1"/>
    <property type="molecule type" value="Genomic_DNA"/>
</dbReference>
<dbReference type="InterPro" id="IPR050352">
    <property type="entry name" value="ABCG_transporters"/>
</dbReference>
<dbReference type="PANTHER" id="PTHR48041:SF116">
    <property type="entry name" value="PROTEIN BROWN"/>
    <property type="match status" value="1"/>
</dbReference>
<dbReference type="GO" id="GO:0005886">
    <property type="term" value="C:plasma membrane"/>
    <property type="evidence" value="ECO:0007669"/>
    <property type="project" value="TreeGrafter"/>
</dbReference>
<keyword evidence="3 6" id="KW-0812">Transmembrane</keyword>
<keyword evidence="9" id="KW-1185">Reference proteome</keyword>
<reference evidence="8 9" key="1">
    <citation type="submission" date="2020-08" db="EMBL/GenBank/DDBJ databases">
        <authorList>
            <person name="Hejnol A."/>
        </authorList>
    </citation>
    <scope>NUCLEOTIDE SEQUENCE [LARGE SCALE GENOMIC DNA]</scope>
</reference>
<evidence type="ECO:0000256" key="2">
    <source>
        <dbReference type="ARBA" id="ARBA00022448"/>
    </source>
</evidence>